<dbReference type="GO" id="GO:0032259">
    <property type="term" value="P:methylation"/>
    <property type="evidence" value="ECO:0007669"/>
    <property type="project" value="UniProtKB-KW"/>
</dbReference>
<dbReference type="AlphaFoldDB" id="A0A377Q0L4"/>
<sequence length="56" mass="6643">MLEKTMIKTLAKHYKGGDFCIEFWDKERVCFGEGEPKFCIKIHKKLPLNFINPKLK</sequence>
<keyword evidence="1" id="KW-0489">Methyltransferase</keyword>
<name>A0A377Q0L4_9HELI</name>
<dbReference type="RefSeq" id="WP_155451960.1">
    <property type="nucleotide sequence ID" value="NZ_CAJFGW010000007.1"/>
</dbReference>
<accession>A0A377Q0L4</accession>
<dbReference type="EC" id="2.1.1.79" evidence="1"/>
<gene>
    <name evidence="1" type="primary">cfa</name>
    <name evidence="1" type="ORF">NCTC13156_01087</name>
</gene>
<dbReference type="Proteomes" id="UP000255269">
    <property type="component" value="Unassembled WGS sequence"/>
</dbReference>
<reference evidence="1 2" key="1">
    <citation type="submission" date="2018-06" db="EMBL/GenBank/DDBJ databases">
        <authorList>
            <consortium name="Pathogen Informatics"/>
            <person name="Doyle S."/>
        </authorList>
    </citation>
    <scope>NUCLEOTIDE SEQUENCE [LARGE SCALE GENOMIC DNA]</scope>
    <source>
        <strain evidence="1 2">NCTC13156</strain>
    </source>
</reference>
<proteinExistence type="predicted"/>
<keyword evidence="1" id="KW-0808">Transferase</keyword>
<protein>
    <submittedName>
        <fullName evidence="1">Cyclopropane-fatty-acyl-phospholipid synthase</fullName>
        <ecNumber evidence="1">2.1.1.79</ecNumber>
    </submittedName>
</protein>
<evidence type="ECO:0000313" key="2">
    <source>
        <dbReference type="Proteomes" id="UP000255269"/>
    </source>
</evidence>
<dbReference type="EMBL" id="UGJF01000001">
    <property type="protein sequence ID" value="STQ88250.1"/>
    <property type="molecule type" value="Genomic_DNA"/>
</dbReference>
<dbReference type="GeneID" id="93197373"/>
<evidence type="ECO:0000313" key="1">
    <source>
        <dbReference type="EMBL" id="STQ88250.1"/>
    </source>
</evidence>
<organism evidence="1 2">
    <name type="scientific">Helicobacter pullorum</name>
    <dbReference type="NCBI Taxonomy" id="35818"/>
    <lineage>
        <taxon>Bacteria</taxon>
        <taxon>Pseudomonadati</taxon>
        <taxon>Campylobacterota</taxon>
        <taxon>Epsilonproteobacteria</taxon>
        <taxon>Campylobacterales</taxon>
        <taxon>Helicobacteraceae</taxon>
        <taxon>Helicobacter</taxon>
    </lineage>
</organism>
<dbReference type="GO" id="GO:0008825">
    <property type="term" value="F:cyclopropane-fatty-acyl-phospholipid synthase activity"/>
    <property type="evidence" value="ECO:0007669"/>
    <property type="project" value="UniProtKB-EC"/>
</dbReference>